<dbReference type="EC" id="2.1.1.13" evidence="6 20"/>
<dbReference type="InterPro" id="IPR036724">
    <property type="entry name" value="Cobalamin-bd_sf"/>
</dbReference>
<dbReference type="InterPro" id="IPR037010">
    <property type="entry name" value="VitB12-dep_Met_synth_activ_sf"/>
</dbReference>
<evidence type="ECO:0000256" key="10">
    <source>
        <dbReference type="ARBA" id="ARBA00022628"/>
    </source>
</evidence>
<dbReference type="GO" id="GO:0005829">
    <property type="term" value="C:cytosol"/>
    <property type="evidence" value="ECO:0007669"/>
    <property type="project" value="TreeGrafter"/>
</dbReference>
<feature type="binding site" evidence="23">
    <location>
        <position position="823"/>
    </location>
    <ligand>
        <name>methylcob(III)alamin</name>
        <dbReference type="ChEBI" id="CHEBI:28115"/>
    </ligand>
</feature>
<evidence type="ECO:0000256" key="21">
    <source>
        <dbReference type="PIRNR" id="PIRNR000381"/>
    </source>
</evidence>
<keyword evidence="10 21" id="KW-0846">Cobalamin</keyword>
<dbReference type="PROSITE" id="PS51337">
    <property type="entry name" value="B12_BINDING_NTER"/>
    <property type="match status" value="1"/>
</dbReference>
<dbReference type="SMART" id="SM01018">
    <property type="entry name" value="B12-binding_2"/>
    <property type="match status" value="1"/>
</dbReference>
<dbReference type="InterPro" id="IPR003726">
    <property type="entry name" value="HCY_dom"/>
</dbReference>
<dbReference type="PROSITE" id="PS50972">
    <property type="entry name" value="PTERIN_BINDING"/>
    <property type="match status" value="1"/>
</dbReference>
<dbReference type="InterPro" id="IPR000489">
    <property type="entry name" value="Pterin-binding_dom"/>
</dbReference>
<dbReference type="InterPro" id="IPR003759">
    <property type="entry name" value="Cbl-bd_cap"/>
</dbReference>
<keyword evidence="9 21" id="KW-0028">Amino-acid biosynthesis</keyword>
<feature type="binding site" evidence="22 24">
    <location>
        <position position="287"/>
    </location>
    <ligand>
        <name>Zn(2+)</name>
        <dbReference type="ChEBI" id="CHEBI:29105"/>
    </ligand>
</feature>
<evidence type="ECO:0000256" key="18">
    <source>
        <dbReference type="ARBA" id="ARBA00025552"/>
    </source>
</evidence>
<dbReference type="AlphaFoldDB" id="A0A938B3U9"/>
<evidence type="ECO:0000256" key="17">
    <source>
        <dbReference type="ARBA" id="ARBA00023285"/>
    </source>
</evidence>
<dbReference type="Pfam" id="PF02310">
    <property type="entry name" value="B12-binding"/>
    <property type="match status" value="1"/>
</dbReference>
<evidence type="ECO:0000256" key="7">
    <source>
        <dbReference type="ARBA" id="ARBA00013998"/>
    </source>
</evidence>
<name>A0A938B3U9_UNCTE</name>
<keyword evidence="13 21" id="KW-0479">Metal-binding</keyword>
<keyword evidence="16 21" id="KW-0486">Methionine biosynthesis</keyword>
<feature type="domain" description="B12-binding" evidence="28">
    <location>
        <begin position="709"/>
        <end position="844"/>
    </location>
</feature>
<feature type="domain" description="Pterin-binding" evidence="26">
    <location>
        <begin position="332"/>
        <end position="591"/>
    </location>
</feature>
<feature type="binding site" evidence="23">
    <location>
        <position position="767"/>
    </location>
    <ligand>
        <name>methylcob(III)alamin</name>
        <dbReference type="ChEBI" id="CHEBI:28115"/>
    </ligand>
</feature>
<dbReference type="Gene3D" id="1.10.1240.10">
    <property type="entry name" value="Methionine synthase domain"/>
    <property type="match status" value="1"/>
</dbReference>
<evidence type="ECO:0000256" key="11">
    <source>
        <dbReference type="ARBA" id="ARBA00022679"/>
    </source>
</evidence>
<keyword evidence="15 21" id="KW-0862">Zinc</keyword>
<protein>
    <recommendedName>
        <fullName evidence="7 20">Methionine synthase</fullName>
        <ecNumber evidence="6 20">2.1.1.13</ecNumber>
    </recommendedName>
    <alternativeName>
        <fullName evidence="19 21">5-methyltetrahydrofolate--homocysteine methyltransferase</fullName>
    </alternativeName>
</protein>
<dbReference type="Pfam" id="PF00809">
    <property type="entry name" value="Pterin_bind"/>
    <property type="match status" value="1"/>
</dbReference>
<evidence type="ECO:0000256" key="6">
    <source>
        <dbReference type="ARBA" id="ARBA00012032"/>
    </source>
</evidence>
<accession>A0A938B3U9</accession>
<evidence type="ECO:0000256" key="22">
    <source>
        <dbReference type="PIRSR" id="PIRSR000381-1"/>
    </source>
</evidence>
<evidence type="ECO:0000313" key="31">
    <source>
        <dbReference type="Proteomes" id="UP000712673"/>
    </source>
</evidence>
<dbReference type="Proteomes" id="UP000712673">
    <property type="component" value="Unassembled WGS sequence"/>
</dbReference>
<dbReference type="Gene3D" id="3.10.196.10">
    <property type="entry name" value="Vitamin B12-dependent methionine synthase, activation domain"/>
    <property type="match status" value="1"/>
</dbReference>
<dbReference type="PROSITE" id="PS50974">
    <property type="entry name" value="ADOMET_ACTIVATION"/>
    <property type="match status" value="1"/>
</dbReference>
<dbReference type="SUPFAM" id="SSF56507">
    <property type="entry name" value="Methionine synthase activation domain-like"/>
    <property type="match status" value="1"/>
</dbReference>
<dbReference type="SUPFAM" id="SSF47644">
    <property type="entry name" value="Methionine synthase domain"/>
    <property type="match status" value="1"/>
</dbReference>
<comment type="domain">
    <text evidence="21">Modular enzyme with four functionally distinct domains. The isolated Hcy-binding domain catalyzes methyl transfer from free methylcobalamin to homocysteine. The Hcy-binding domain in association with the pterin-binding domain catalyzes the methylation of cob(I)alamin by methyltetrahydrofolate and the methylation of homocysteine. The B12-binding domain binds the cofactor. The AdoMet activation domain binds S-adenosyl-L-methionine. Under aerobic conditions cob(I)alamin can be converted to inactive cob(II)alamin. Reductive methylation by S-adenosyl-L-methionine and flavodoxin regenerates methylcobalamin.</text>
</comment>
<dbReference type="PROSITE" id="PS50970">
    <property type="entry name" value="HCY"/>
    <property type="match status" value="1"/>
</dbReference>
<evidence type="ECO:0000256" key="13">
    <source>
        <dbReference type="ARBA" id="ARBA00022723"/>
    </source>
</evidence>
<evidence type="ECO:0000256" key="3">
    <source>
        <dbReference type="ARBA" id="ARBA00001956"/>
    </source>
</evidence>
<dbReference type="FunFam" id="3.20.20.330:FF:000001">
    <property type="entry name" value="Methionine synthase"/>
    <property type="match status" value="1"/>
</dbReference>
<evidence type="ECO:0000256" key="2">
    <source>
        <dbReference type="ARBA" id="ARBA00001947"/>
    </source>
</evidence>
<dbReference type="FunFam" id="3.20.20.20:FF:000017">
    <property type="entry name" value="Methionine synthase"/>
    <property type="match status" value="1"/>
</dbReference>
<dbReference type="EMBL" id="VGLS01000253">
    <property type="protein sequence ID" value="MBM3224070.1"/>
    <property type="molecule type" value="Genomic_DNA"/>
</dbReference>
<dbReference type="InterPro" id="IPR033706">
    <property type="entry name" value="Met_synthase_B12-bd"/>
</dbReference>
<feature type="domain" description="AdoMet activation" evidence="27">
    <location>
        <begin position="860"/>
        <end position="1149"/>
    </location>
</feature>
<feature type="binding site" description="axial binding residue" evidence="22">
    <location>
        <position position="722"/>
    </location>
    <ligand>
        <name>methylcob(III)alamin</name>
        <dbReference type="ChEBI" id="CHEBI:28115"/>
    </ligand>
    <ligandPart>
        <name>Co</name>
        <dbReference type="ChEBI" id="CHEBI:27638"/>
    </ligandPart>
</feature>
<dbReference type="SUPFAM" id="SSF51717">
    <property type="entry name" value="Dihydropteroate synthetase-like"/>
    <property type="match status" value="1"/>
</dbReference>
<keyword evidence="8 21" id="KW-0489">Methyltransferase</keyword>
<dbReference type="Pfam" id="PF02607">
    <property type="entry name" value="B12-binding_2"/>
    <property type="match status" value="1"/>
</dbReference>
<dbReference type="Gene3D" id="3.40.50.280">
    <property type="entry name" value="Cobalamin-binding domain"/>
    <property type="match status" value="1"/>
</dbReference>
<dbReference type="InterPro" id="IPR006158">
    <property type="entry name" value="Cobalamin-bd"/>
</dbReference>
<dbReference type="PANTHER" id="PTHR45833">
    <property type="entry name" value="METHIONINE SYNTHASE"/>
    <property type="match status" value="1"/>
</dbReference>
<dbReference type="NCBIfam" id="TIGR02082">
    <property type="entry name" value="metH"/>
    <property type="match status" value="1"/>
</dbReference>
<feature type="domain" description="Hcy-binding" evidence="25">
    <location>
        <begin position="1"/>
        <end position="302"/>
    </location>
</feature>
<dbReference type="Pfam" id="PF02574">
    <property type="entry name" value="S-methyl_trans"/>
    <property type="match status" value="1"/>
</dbReference>
<evidence type="ECO:0000256" key="24">
    <source>
        <dbReference type="PROSITE-ProRule" id="PRU00333"/>
    </source>
</evidence>
<feature type="binding site" evidence="23">
    <location>
        <position position="1089"/>
    </location>
    <ligand>
        <name>S-adenosyl-L-methionine</name>
        <dbReference type="ChEBI" id="CHEBI:59789"/>
    </ligand>
</feature>
<evidence type="ECO:0000256" key="15">
    <source>
        <dbReference type="ARBA" id="ARBA00022833"/>
    </source>
</evidence>
<dbReference type="SUPFAM" id="SSF52242">
    <property type="entry name" value="Cobalamin (vitamin B12)-binding domain"/>
    <property type="match status" value="1"/>
</dbReference>
<dbReference type="InterPro" id="IPR036594">
    <property type="entry name" value="Meth_synthase_dom"/>
</dbReference>
<evidence type="ECO:0000256" key="19">
    <source>
        <dbReference type="ARBA" id="ARBA00031040"/>
    </source>
</evidence>
<keyword evidence="14" id="KW-0677">Repeat</keyword>
<dbReference type="GO" id="GO:0032259">
    <property type="term" value="P:methylation"/>
    <property type="evidence" value="ECO:0007669"/>
    <property type="project" value="UniProtKB-KW"/>
</dbReference>
<keyword evidence="12 21" id="KW-0949">S-adenosyl-L-methionine</keyword>
<gene>
    <name evidence="30" type="primary">metH</name>
    <name evidence="30" type="ORF">FJZ47_09740</name>
</gene>
<evidence type="ECO:0000256" key="20">
    <source>
        <dbReference type="NCBIfam" id="TIGR02082"/>
    </source>
</evidence>
<feature type="domain" description="B12-binding N-terminal" evidence="29">
    <location>
        <begin position="616"/>
        <end position="709"/>
    </location>
</feature>
<reference evidence="30" key="1">
    <citation type="submission" date="2019-03" db="EMBL/GenBank/DDBJ databases">
        <title>Lake Tanganyika Metagenome-Assembled Genomes (MAGs).</title>
        <authorList>
            <person name="Tran P."/>
        </authorList>
    </citation>
    <scope>NUCLEOTIDE SEQUENCE</scope>
    <source>
        <strain evidence="30">K_DeepCast_65m_m2_066</strain>
    </source>
</reference>
<keyword evidence="11 21" id="KW-0808">Transferase</keyword>
<dbReference type="GO" id="GO:0050667">
    <property type="term" value="P:homocysteine metabolic process"/>
    <property type="evidence" value="ECO:0007669"/>
    <property type="project" value="TreeGrafter"/>
</dbReference>
<comment type="pathway">
    <text evidence="4 21">Amino-acid biosynthesis; L-methionine biosynthesis via de novo pathway; L-methionine from L-homocysteine (MetH route): step 1/1.</text>
</comment>
<proteinExistence type="inferred from homology"/>
<dbReference type="SUPFAM" id="SSF82282">
    <property type="entry name" value="Homocysteine S-methyltransferase"/>
    <property type="match status" value="1"/>
</dbReference>
<evidence type="ECO:0000256" key="9">
    <source>
        <dbReference type="ARBA" id="ARBA00022605"/>
    </source>
</evidence>
<dbReference type="GO" id="GO:0008270">
    <property type="term" value="F:zinc ion binding"/>
    <property type="evidence" value="ECO:0007669"/>
    <property type="project" value="UniProtKB-UniRule"/>
</dbReference>
<evidence type="ECO:0000256" key="8">
    <source>
        <dbReference type="ARBA" id="ARBA00022603"/>
    </source>
</evidence>
<dbReference type="GO" id="GO:0046653">
    <property type="term" value="P:tetrahydrofolate metabolic process"/>
    <property type="evidence" value="ECO:0007669"/>
    <property type="project" value="TreeGrafter"/>
</dbReference>
<evidence type="ECO:0000256" key="12">
    <source>
        <dbReference type="ARBA" id="ARBA00022691"/>
    </source>
</evidence>
<comment type="catalytic activity">
    <reaction evidence="1 21">
        <text>(6S)-5-methyl-5,6,7,8-tetrahydrofolate + L-homocysteine = (6S)-5,6,7,8-tetrahydrofolate + L-methionine</text>
        <dbReference type="Rhea" id="RHEA:11172"/>
        <dbReference type="ChEBI" id="CHEBI:18608"/>
        <dbReference type="ChEBI" id="CHEBI:57453"/>
        <dbReference type="ChEBI" id="CHEBI:57844"/>
        <dbReference type="ChEBI" id="CHEBI:58199"/>
        <dbReference type="EC" id="2.1.1.13"/>
    </reaction>
</comment>
<dbReference type="InterPro" id="IPR036589">
    <property type="entry name" value="HCY_dom_sf"/>
</dbReference>
<dbReference type="InterPro" id="IPR050554">
    <property type="entry name" value="Met_Synthase/Corrinoid"/>
</dbReference>
<dbReference type="InterPro" id="IPR011005">
    <property type="entry name" value="Dihydropteroate_synth-like_sf"/>
</dbReference>
<evidence type="ECO:0000313" key="30">
    <source>
        <dbReference type="EMBL" id="MBM3224070.1"/>
    </source>
</evidence>
<dbReference type="PIRSF" id="PIRSF000381">
    <property type="entry name" value="MetH"/>
    <property type="match status" value="1"/>
</dbReference>
<dbReference type="GO" id="GO:0008705">
    <property type="term" value="F:methionine synthase activity"/>
    <property type="evidence" value="ECO:0007669"/>
    <property type="project" value="UniProtKB-UniRule"/>
</dbReference>
<evidence type="ECO:0000256" key="23">
    <source>
        <dbReference type="PIRSR" id="PIRSR000381-2"/>
    </source>
</evidence>
<comment type="cofactor">
    <cofactor evidence="2 21 24">
        <name>Zn(2+)</name>
        <dbReference type="ChEBI" id="CHEBI:29105"/>
    </cofactor>
</comment>
<evidence type="ECO:0000256" key="5">
    <source>
        <dbReference type="ARBA" id="ARBA00010398"/>
    </source>
</evidence>
<keyword evidence="17 21" id="KW-0170">Cobalt</keyword>
<comment type="caution">
    <text evidence="30">The sequence shown here is derived from an EMBL/GenBank/DDBJ whole genome shotgun (WGS) entry which is preliminary data.</text>
</comment>
<comment type="cofactor">
    <cofactor evidence="3 21 22">
        <name>methylcob(III)alamin</name>
        <dbReference type="ChEBI" id="CHEBI:28115"/>
    </cofactor>
</comment>
<evidence type="ECO:0000259" key="25">
    <source>
        <dbReference type="PROSITE" id="PS50970"/>
    </source>
</evidence>
<evidence type="ECO:0000259" key="29">
    <source>
        <dbReference type="PROSITE" id="PS51337"/>
    </source>
</evidence>
<evidence type="ECO:0000256" key="4">
    <source>
        <dbReference type="ARBA" id="ARBA00005178"/>
    </source>
</evidence>
<evidence type="ECO:0000259" key="27">
    <source>
        <dbReference type="PROSITE" id="PS50974"/>
    </source>
</evidence>
<dbReference type="PROSITE" id="PS51332">
    <property type="entry name" value="B12_BINDING"/>
    <property type="match status" value="1"/>
</dbReference>
<organism evidence="30 31">
    <name type="scientific">Tectimicrobiota bacterium</name>
    <dbReference type="NCBI Taxonomy" id="2528274"/>
    <lineage>
        <taxon>Bacteria</taxon>
        <taxon>Pseudomonadati</taxon>
        <taxon>Nitrospinota/Tectimicrobiota group</taxon>
        <taxon>Candidatus Tectimicrobiota</taxon>
    </lineage>
</organism>
<evidence type="ECO:0000259" key="28">
    <source>
        <dbReference type="PROSITE" id="PS51332"/>
    </source>
</evidence>
<dbReference type="InterPro" id="IPR004223">
    <property type="entry name" value="VitB12-dep_Met_synth_activ_dom"/>
</dbReference>
<dbReference type="GO" id="GO:0031419">
    <property type="term" value="F:cobalamin binding"/>
    <property type="evidence" value="ECO:0007669"/>
    <property type="project" value="UniProtKB-UniRule"/>
</dbReference>
<dbReference type="Gene3D" id="3.20.20.20">
    <property type="entry name" value="Dihydropteroate synthase-like"/>
    <property type="match status" value="1"/>
</dbReference>
<feature type="binding site" evidence="22 24">
    <location>
        <position position="288"/>
    </location>
    <ligand>
        <name>Zn(2+)</name>
        <dbReference type="ChEBI" id="CHEBI:29105"/>
    </ligand>
</feature>
<dbReference type="CDD" id="cd02069">
    <property type="entry name" value="methionine_synthase_B12_BD"/>
    <property type="match status" value="1"/>
</dbReference>
<feature type="binding site" evidence="23">
    <location>
        <begin position="1143"/>
        <end position="1144"/>
    </location>
    <ligand>
        <name>S-adenosyl-L-methionine</name>
        <dbReference type="ChEBI" id="CHEBI:59789"/>
    </ligand>
</feature>
<evidence type="ECO:0000256" key="14">
    <source>
        <dbReference type="ARBA" id="ARBA00022737"/>
    </source>
</evidence>
<dbReference type="Gene3D" id="3.20.20.330">
    <property type="entry name" value="Homocysteine-binding-like domain"/>
    <property type="match status" value="1"/>
</dbReference>
<comment type="similarity">
    <text evidence="5">Belongs to the vitamin-B12 dependent methionine synthase family.</text>
</comment>
<evidence type="ECO:0000259" key="26">
    <source>
        <dbReference type="PROSITE" id="PS50972"/>
    </source>
</evidence>
<evidence type="ECO:0000256" key="1">
    <source>
        <dbReference type="ARBA" id="ARBA00001700"/>
    </source>
</evidence>
<feature type="binding site" evidence="22 24">
    <location>
        <position position="224"/>
    </location>
    <ligand>
        <name>Zn(2+)</name>
        <dbReference type="ChEBI" id="CHEBI:29105"/>
    </ligand>
</feature>
<dbReference type="InterPro" id="IPR011822">
    <property type="entry name" value="MetH"/>
</dbReference>
<dbReference type="PANTHER" id="PTHR45833:SF1">
    <property type="entry name" value="METHIONINE SYNTHASE"/>
    <property type="match status" value="1"/>
</dbReference>
<comment type="function">
    <text evidence="18 21">Catalyzes the transfer of a methyl group from methyl-cobalamin to homocysteine, yielding enzyme-bound cob(I)alamin and methionine. Subsequently, remethylates the cofactor using methyltetrahydrofolate.</text>
</comment>
<evidence type="ECO:0000256" key="16">
    <source>
        <dbReference type="ARBA" id="ARBA00023167"/>
    </source>
</evidence>
<dbReference type="Pfam" id="PF02965">
    <property type="entry name" value="Met_synt_B12"/>
    <property type="match status" value="1"/>
</dbReference>
<sequence length="1149" mass="125628">MDIHEILRERILVLDGAMGTLLQNYALTADDFGGLRYEGCNEYINLTRPDVVQAIYTAYLEAGADILLTNTFGGTRIVLAEYDLQDQVQAINVASARLACEAARAHSTLAKPRFVAGSLGPQTKTISVTGGITFDEVMAAFYEQVLGLLEGGVDLLLIETAQDTLNLKATMLGAQRAMRETGITVPVMISGTIEVMGTMLGGQSIEALYTSVAHFQPLSIGLNCSTGPEFMTDHLRSLAALSAFPVSCHPNAGLPDEEGHYHETPSSLAAQLERFVDNGWLNIVGGCCGTTPEHIKVLADMVQHKRPRQPVGTVQAAVSGLDYLPLEVDSRPLIVGERTNVIGSKRFRDLISEGQYESAAEVGRAQVKGGAQVIDICLANPDRDEYQDMERFLAFVAGKVRVPLMIDSTDARVLELALKHSQGKAIVNSINLEDGEERFAAVVPLLRTYGAAVVVGCIDEDKVQGMGVTRERKLAIAQRSYDLLVEKYGIPPEDIIFDPLVFPVGTGDENYIGSAAETIAGLHLIKQALPRSRTILGISNVSFGLPNAGREVLNAVFLYHCTQAGLDYAIVNAQRLERYASIPEEERRLCEDLLFWRSNDPVGAFSAFYRGRKATAKKPQVTLPLEQRLAAYIIEGTKDGLFDDLDMALQRSTPLEIINGPLMDGMTEVGRLFNSNELIVAEVLLSAESMKAAVGYLEPHMEKTDSALKGKMLLATVKGDVHDIGKNLVDIVLTNNGFEVVNLGIKVPPQQLIEACREEQPDYLGLSGLLVKSAQQMVVTAQDLSAAGISIPLLVGGAALSNRFTATKIAPEYDGPVLYAKDAMHGLDLANQLSQPHPREQLIMRVRSEQHTLRRNAEAVAVAATPAPAGPPRTSALRRDVPLPTVPDWQRHVLRDISLESLWPYVNAQMLYGKHMGLRGNVHTLFERGDPKALDIKARVDDLFHEAVATRLLHAHGMYRFFPAQADGDTIMIYDPQDHARVLERFTFPRQPGGKNLCLADFVRPAGTNEMDAVALFVVTCGLGVRTLAATYKDAGSYVRSHAIQALAIELAEAYAEQLHQHIRTAWGFPDPPELTMRARLQAQYRGLRVSFGYPACPELEDQAKLFALLQPEEIGVQLTDGYMMDPEASVSALVFHHPEAEYFRADRA</sequence>
<feature type="binding site" evidence="23">
    <location>
        <begin position="719"/>
        <end position="723"/>
    </location>
    <ligand>
        <name>methylcob(III)alamin</name>
        <dbReference type="ChEBI" id="CHEBI:28115"/>
    </ligand>
</feature>